<dbReference type="InterPro" id="IPR000560">
    <property type="entry name" value="His_Pase_clade-2"/>
</dbReference>
<keyword evidence="4" id="KW-1185">Reference proteome</keyword>
<dbReference type="WBParaSite" id="SMUV_0000375901-mRNA-1">
    <property type="protein sequence ID" value="SMUV_0000375901-mRNA-1"/>
    <property type="gene ID" value="SMUV_0000375901"/>
</dbReference>
<feature type="chain" id="PRO_5005893094" evidence="3">
    <location>
        <begin position="20"/>
        <end position="382"/>
    </location>
</feature>
<feature type="signal peptide" evidence="3">
    <location>
        <begin position="1"/>
        <end position="19"/>
    </location>
</feature>
<dbReference type="Gene3D" id="3.40.50.1240">
    <property type="entry name" value="Phosphoglycerate mutase-like"/>
    <property type="match status" value="1"/>
</dbReference>
<evidence type="ECO:0000256" key="3">
    <source>
        <dbReference type="SAM" id="SignalP"/>
    </source>
</evidence>
<dbReference type="GO" id="GO:0003993">
    <property type="term" value="F:acid phosphatase activity"/>
    <property type="evidence" value="ECO:0007669"/>
    <property type="project" value="UniProtKB-EC"/>
</dbReference>
<dbReference type="PANTHER" id="PTHR11567">
    <property type="entry name" value="ACID PHOSPHATASE-RELATED"/>
    <property type="match status" value="1"/>
</dbReference>
<reference evidence="5" key="1">
    <citation type="submission" date="2017-02" db="UniProtKB">
        <authorList>
            <consortium name="WormBaseParasite"/>
        </authorList>
    </citation>
    <scope>IDENTIFICATION</scope>
</reference>
<dbReference type="Pfam" id="PF00328">
    <property type="entry name" value="His_Phos_2"/>
    <property type="match status" value="1"/>
</dbReference>
<dbReference type="SUPFAM" id="SSF53254">
    <property type="entry name" value="Phosphoglycerate mutase-like"/>
    <property type="match status" value="1"/>
</dbReference>
<dbReference type="PROSITE" id="PS00616">
    <property type="entry name" value="HIS_ACID_PHOSPHAT_1"/>
    <property type="match status" value="1"/>
</dbReference>
<evidence type="ECO:0000313" key="4">
    <source>
        <dbReference type="Proteomes" id="UP000046393"/>
    </source>
</evidence>
<evidence type="ECO:0000313" key="5">
    <source>
        <dbReference type="WBParaSite" id="SMUV_0000375901-mRNA-1"/>
    </source>
</evidence>
<dbReference type="PANTHER" id="PTHR11567:SF34">
    <property type="entry name" value="INTESTINAL ACID PHOSPHATASE"/>
    <property type="match status" value="1"/>
</dbReference>
<proteinExistence type="inferred from homology"/>
<dbReference type="InterPro" id="IPR033379">
    <property type="entry name" value="Acid_Pase_AS"/>
</dbReference>
<dbReference type="AlphaFoldDB" id="A0A0N5AHB2"/>
<dbReference type="STRING" id="451379.A0A0N5AHB2"/>
<dbReference type="InterPro" id="IPR050645">
    <property type="entry name" value="Histidine_acid_phosphatase"/>
</dbReference>
<dbReference type="CDD" id="cd07061">
    <property type="entry name" value="HP_HAP_like"/>
    <property type="match status" value="1"/>
</dbReference>
<sequence>MLPLSVAIILAFGVCGASAQRELVYVQAIWRHGDRAPNKLPYPNDLNTEASWPRGWAQLTNIGMQELYKLGQFFKDQYSDFIGNRFDLNKIMVTSTNSERAIVSAQAFLYGMYPASGDDVWMDGETWQPLPFFSRTFGDEDAMLRPTNWNCSLYEKVLEEQNKELFAELENQFSSFFAALQNVTGFSKVDLKTAASLNNIKREIIHKMPQPSWVLERWEAYGNQTAIDIIMELKRITRISEFNSPEKARLRGGLLLNDWLKRAENVSADVVVKPAKMNLYSTHDGTVSSLMYALGIGDDKLIPYAACLIMEVYKTVDNNSTITEVKFLYKNDTSTNNMHLMIVPGCTDYCPIKNLTTLLSDAVISSVSQLNEVCCSVTESCQ</sequence>
<protein>
    <submittedName>
        <fullName evidence="5">Lysosomal acid phosphatase</fullName>
    </submittedName>
</protein>
<evidence type="ECO:0000256" key="2">
    <source>
        <dbReference type="ARBA" id="ARBA00005375"/>
    </source>
</evidence>
<accession>A0A0N5AHB2</accession>
<name>A0A0N5AHB2_9BILA</name>
<comment type="similarity">
    <text evidence="2">Belongs to the histidine acid phosphatase family.</text>
</comment>
<evidence type="ECO:0000256" key="1">
    <source>
        <dbReference type="ARBA" id="ARBA00000032"/>
    </source>
</evidence>
<comment type="catalytic activity">
    <reaction evidence="1">
        <text>a phosphate monoester + H2O = an alcohol + phosphate</text>
        <dbReference type="Rhea" id="RHEA:15017"/>
        <dbReference type="ChEBI" id="CHEBI:15377"/>
        <dbReference type="ChEBI" id="CHEBI:30879"/>
        <dbReference type="ChEBI" id="CHEBI:43474"/>
        <dbReference type="ChEBI" id="CHEBI:67140"/>
        <dbReference type="EC" id="3.1.3.2"/>
    </reaction>
</comment>
<dbReference type="InterPro" id="IPR029033">
    <property type="entry name" value="His_PPase_superfam"/>
</dbReference>
<organism evidence="4 5">
    <name type="scientific">Syphacia muris</name>
    <dbReference type="NCBI Taxonomy" id="451379"/>
    <lineage>
        <taxon>Eukaryota</taxon>
        <taxon>Metazoa</taxon>
        <taxon>Ecdysozoa</taxon>
        <taxon>Nematoda</taxon>
        <taxon>Chromadorea</taxon>
        <taxon>Rhabditida</taxon>
        <taxon>Spirurina</taxon>
        <taxon>Oxyuridomorpha</taxon>
        <taxon>Oxyuroidea</taxon>
        <taxon>Oxyuridae</taxon>
        <taxon>Syphacia</taxon>
    </lineage>
</organism>
<keyword evidence="3" id="KW-0732">Signal</keyword>
<dbReference type="Proteomes" id="UP000046393">
    <property type="component" value="Unplaced"/>
</dbReference>